<proteinExistence type="predicted"/>
<comment type="caution">
    <text evidence="1">The sequence shown here is derived from an EMBL/GenBank/DDBJ whole genome shotgun (WGS) entry which is preliminary data.</text>
</comment>
<evidence type="ECO:0000313" key="2">
    <source>
        <dbReference type="Proteomes" id="UP000248806"/>
    </source>
</evidence>
<dbReference type="AlphaFoldDB" id="A0A326UAV8"/>
<keyword evidence="2" id="KW-1185">Reference proteome</keyword>
<evidence type="ECO:0000313" key="1">
    <source>
        <dbReference type="EMBL" id="PZW32808.1"/>
    </source>
</evidence>
<protein>
    <submittedName>
        <fullName evidence="1">Uncharacterized protein</fullName>
    </submittedName>
</protein>
<dbReference type="Proteomes" id="UP000248806">
    <property type="component" value="Unassembled WGS sequence"/>
</dbReference>
<reference evidence="1 2" key="1">
    <citation type="submission" date="2018-06" db="EMBL/GenBank/DDBJ databases">
        <title>Genomic Encyclopedia of Archaeal and Bacterial Type Strains, Phase II (KMG-II): from individual species to whole genera.</title>
        <authorList>
            <person name="Goeker M."/>
        </authorList>
    </citation>
    <scope>NUCLEOTIDE SEQUENCE [LARGE SCALE GENOMIC DNA]</scope>
    <source>
        <strain evidence="1 2">ATCC BAA-1881</strain>
    </source>
</reference>
<gene>
    <name evidence="1" type="ORF">EI42_01900</name>
</gene>
<accession>A0A326UAV8</accession>
<dbReference type="EMBL" id="QKUF01000004">
    <property type="protein sequence ID" value="PZW32808.1"/>
    <property type="molecule type" value="Genomic_DNA"/>
</dbReference>
<sequence>MNEQNKQQETFTQLQNAEQITITILQQLSSDEVTPLRALYTFALAFLAVVQQTDRPVYEPAQLEHVCAFILWQYPLSEQFPFTKADMLYALNSNGS</sequence>
<name>A0A326UAV8_THEHA</name>
<organism evidence="1 2">
    <name type="scientific">Thermosporothrix hazakensis</name>
    <dbReference type="NCBI Taxonomy" id="644383"/>
    <lineage>
        <taxon>Bacteria</taxon>
        <taxon>Bacillati</taxon>
        <taxon>Chloroflexota</taxon>
        <taxon>Ktedonobacteria</taxon>
        <taxon>Ktedonobacterales</taxon>
        <taxon>Thermosporotrichaceae</taxon>
        <taxon>Thermosporothrix</taxon>
    </lineage>
</organism>
<dbReference type="RefSeq" id="WP_111321171.1">
    <property type="nucleotide sequence ID" value="NZ_BIFX01000002.1"/>
</dbReference>